<evidence type="ECO:0000256" key="5">
    <source>
        <dbReference type="ARBA" id="ARBA00022946"/>
    </source>
</evidence>
<dbReference type="InterPro" id="IPR001882">
    <property type="entry name" value="Biotin_BS"/>
</dbReference>
<dbReference type="Gene3D" id="3.30.470.20">
    <property type="entry name" value="ATP-grasp fold, B domain"/>
    <property type="match status" value="1"/>
</dbReference>
<dbReference type="Gene3D" id="3.30.700.40">
    <property type="match status" value="1"/>
</dbReference>
<dbReference type="AlphaFoldDB" id="A0A255YZD2"/>
<dbReference type="InterPro" id="IPR011054">
    <property type="entry name" value="Rudment_hybrid_motif"/>
</dbReference>
<dbReference type="OrthoDB" id="9763189at2"/>
<protein>
    <submittedName>
        <fullName evidence="11">3-methylcrotonyl-CoA carboxylase</fullName>
    </submittedName>
</protein>
<dbReference type="Proteomes" id="UP000216998">
    <property type="component" value="Unassembled WGS sequence"/>
</dbReference>
<dbReference type="EMBL" id="NOXU01000028">
    <property type="protein sequence ID" value="OYQ34529.1"/>
    <property type="molecule type" value="Genomic_DNA"/>
</dbReference>
<keyword evidence="12" id="KW-1185">Reference proteome</keyword>
<dbReference type="Pfam" id="PF00289">
    <property type="entry name" value="Biotin_carb_N"/>
    <property type="match status" value="1"/>
</dbReference>
<evidence type="ECO:0000256" key="2">
    <source>
        <dbReference type="ARBA" id="ARBA00022598"/>
    </source>
</evidence>
<dbReference type="Pfam" id="PF00364">
    <property type="entry name" value="Biotin_lipoyl"/>
    <property type="match status" value="1"/>
</dbReference>
<keyword evidence="2" id="KW-0436">Ligase</keyword>
<keyword evidence="3 7" id="KW-0547">Nucleotide-binding</keyword>
<evidence type="ECO:0000256" key="7">
    <source>
        <dbReference type="PROSITE-ProRule" id="PRU00409"/>
    </source>
</evidence>
<dbReference type="FunFam" id="3.40.50.20:FF:000010">
    <property type="entry name" value="Propionyl-CoA carboxylase subunit alpha"/>
    <property type="match status" value="1"/>
</dbReference>
<evidence type="ECO:0000256" key="1">
    <source>
        <dbReference type="ARBA" id="ARBA00001953"/>
    </source>
</evidence>
<dbReference type="InterPro" id="IPR011764">
    <property type="entry name" value="Biotin_carboxylation_dom"/>
</dbReference>
<sequence length="660" mass="69986">MSRISKVLIANRGEIAVRVIRTARRLGLGTVAVYSDADANALHVASADEAVHIGPAPARESYLLADRILAAAKATGANAIHPGYGFLSENADFAEAVAAAGLIFIGPPASAIRAMGGKSEAKALMETAGVPLVPGYHGEDQDGALLAQEAARIGFPVLIKASAGGGGKGMKVANSAEEFPAALASAKREAKASFGDDRVLIEKYLARPRHVEIQVFADSHGNCVYLFERDCSIQRRHQKVVEEAPAPGMDPAIRARMGQAAVAAAQAIGYVGAGTVEFLLDTDGAFYFMEMNTRLQVEHPVTEKITGQDLVEWQLRVAAGEPLPLSQDQLTINGHAIEVRLYAEDPSKGFLPQTGRLAHLRFPEQGQHVRVDTGVRSGDAISIFYDPMIAKLIVWDKDRDSAVRRLEKALAETEIAGLNANVPFLSAVAAHPGFLAADLDTRFIERYEADLLPAASAPDATILALFALGLTLSRRSGDSDPWAAIGGFLLNLPATERIDWAEAGEEGATHSVMVTWKRGSFSIAAAGETLSVSGCLSSDGTLSANLDGRHVTARWVRWGDHVTLFYAGTTRTLSLVDPHEGAHADHGGHGRLTAPMPGKVIALLVAEGASVSKGQPVIVLEAMKMEHTLKAPSDGRVTHLRYAVGDQVSEGVELVGFEAV</sequence>
<dbReference type="PANTHER" id="PTHR18866:SF33">
    <property type="entry name" value="METHYLCROTONOYL-COA CARBOXYLASE SUBUNIT ALPHA, MITOCHONDRIAL-RELATED"/>
    <property type="match status" value="1"/>
</dbReference>
<dbReference type="Pfam" id="PF02786">
    <property type="entry name" value="CPSase_L_D2"/>
    <property type="match status" value="1"/>
</dbReference>
<evidence type="ECO:0000259" key="10">
    <source>
        <dbReference type="PROSITE" id="PS50979"/>
    </source>
</evidence>
<name>A0A255YZD2_9PROT</name>
<reference evidence="11 12" key="1">
    <citation type="submission" date="2017-07" db="EMBL/GenBank/DDBJ databases">
        <title>Niveispirillum cyanobacteriorum sp. nov., isolated from cyanobacterial aggregates in a eutrophic lake.</title>
        <authorList>
            <person name="Cai H."/>
        </authorList>
    </citation>
    <scope>NUCLEOTIDE SEQUENCE [LARGE SCALE GENOMIC DNA]</scope>
    <source>
        <strain evidence="12">TH1-14</strain>
    </source>
</reference>
<evidence type="ECO:0000256" key="3">
    <source>
        <dbReference type="ARBA" id="ARBA00022741"/>
    </source>
</evidence>
<dbReference type="InterPro" id="IPR011053">
    <property type="entry name" value="Single_hybrid_motif"/>
</dbReference>
<gene>
    <name evidence="11" type="ORF">CHU95_10945</name>
</gene>
<dbReference type="SMART" id="SM00878">
    <property type="entry name" value="Biotin_carb_C"/>
    <property type="match status" value="1"/>
</dbReference>
<dbReference type="PROSITE" id="PS00866">
    <property type="entry name" value="CPSASE_1"/>
    <property type="match status" value="1"/>
</dbReference>
<dbReference type="SUPFAM" id="SSF51230">
    <property type="entry name" value="Single hybrid motif"/>
    <property type="match status" value="1"/>
</dbReference>
<feature type="domain" description="ATP-grasp" evidence="9">
    <location>
        <begin position="122"/>
        <end position="319"/>
    </location>
</feature>
<dbReference type="FunFam" id="3.30.470.20:FF:000028">
    <property type="entry name" value="Methylcrotonoyl-CoA carboxylase subunit alpha, mitochondrial"/>
    <property type="match status" value="1"/>
</dbReference>
<dbReference type="NCBIfam" id="NF006367">
    <property type="entry name" value="PRK08591.1"/>
    <property type="match status" value="1"/>
</dbReference>
<dbReference type="Gene3D" id="2.40.50.100">
    <property type="match status" value="1"/>
</dbReference>
<evidence type="ECO:0000313" key="12">
    <source>
        <dbReference type="Proteomes" id="UP000216998"/>
    </source>
</evidence>
<evidence type="ECO:0000259" key="8">
    <source>
        <dbReference type="PROSITE" id="PS50968"/>
    </source>
</evidence>
<dbReference type="SUPFAM" id="SSF51246">
    <property type="entry name" value="Rudiment single hybrid motif"/>
    <property type="match status" value="1"/>
</dbReference>
<keyword evidence="6" id="KW-0092">Biotin</keyword>
<dbReference type="FunFam" id="3.30.1490.20:FF:000003">
    <property type="entry name" value="acetyl-CoA carboxylase isoform X1"/>
    <property type="match status" value="1"/>
</dbReference>
<evidence type="ECO:0000259" key="9">
    <source>
        <dbReference type="PROSITE" id="PS50975"/>
    </source>
</evidence>
<dbReference type="PANTHER" id="PTHR18866">
    <property type="entry name" value="CARBOXYLASE:PYRUVATE/ACETYL-COA/PROPIONYL-COA CARBOXYLASE"/>
    <property type="match status" value="1"/>
</dbReference>
<dbReference type="PROSITE" id="PS50975">
    <property type="entry name" value="ATP_GRASP"/>
    <property type="match status" value="1"/>
</dbReference>
<dbReference type="SUPFAM" id="SSF52440">
    <property type="entry name" value="PreATP-grasp domain"/>
    <property type="match status" value="1"/>
</dbReference>
<dbReference type="PROSITE" id="PS50968">
    <property type="entry name" value="BIOTINYL_LIPOYL"/>
    <property type="match status" value="1"/>
</dbReference>
<dbReference type="InterPro" id="IPR011761">
    <property type="entry name" value="ATP-grasp"/>
</dbReference>
<comment type="cofactor">
    <cofactor evidence="1">
        <name>biotin</name>
        <dbReference type="ChEBI" id="CHEBI:57586"/>
    </cofactor>
</comment>
<dbReference type="InterPro" id="IPR050856">
    <property type="entry name" value="Biotin_carboxylase_complex"/>
</dbReference>
<dbReference type="InterPro" id="IPR000089">
    <property type="entry name" value="Biotin_lipoyl"/>
</dbReference>
<dbReference type="InterPro" id="IPR005479">
    <property type="entry name" value="CPAse_ATP-bd"/>
</dbReference>
<dbReference type="GO" id="GO:0005524">
    <property type="term" value="F:ATP binding"/>
    <property type="evidence" value="ECO:0007669"/>
    <property type="project" value="UniProtKB-UniRule"/>
</dbReference>
<feature type="domain" description="Lipoyl-binding" evidence="8">
    <location>
        <begin position="583"/>
        <end position="658"/>
    </location>
</feature>
<dbReference type="Pfam" id="PF02785">
    <property type="entry name" value="Biotin_carb_C"/>
    <property type="match status" value="1"/>
</dbReference>
<accession>A0A255YZD2</accession>
<dbReference type="PROSITE" id="PS00867">
    <property type="entry name" value="CPSASE_2"/>
    <property type="match status" value="1"/>
</dbReference>
<keyword evidence="5" id="KW-0809">Transit peptide</keyword>
<organism evidence="11 12">
    <name type="scientific">Niveispirillum lacus</name>
    <dbReference type="NCBI Taxonomy" id="1981099"/>
    <lineage>
        <taxon>Bacteria</taxon>
        <taxon>Pseudomonadati</taxon>
        <taxon>Pseudomonadota</taxon>
        <taxon>Alphaproteobacteria</taxon>
        <taxon>Rhodospirillales</taxon>
        <taxon>Azospirillaceae</taxon>
        <taxon>Niveispirillum</taxon>
    </lineage>
</organism>
<dbReference type="FunFam" id="2.40.50.100:FF:000003">
    <property type="entry name" value="Acetyl-CoA carboxylase biotin carboxyl carrier protein"/>
    <property type="match status" value="1"/>
</dbReference>
<evidence type="ECO:0000256" key="4">
    <source>
        <dbReference type="ARBA" id="ARBA00022840"/>
    </source>
</evidence>
<dbReference type="PROSITE" id="PS50979">
    <property type="entry name" value="BC"/>
    <property type="match status" value="1"/>
</dbReference>
<proteinExistence type="predicted"/>
<dbReference type="PROSITE" id="PS00188">
    <property type="entry name" value="BIOTIN"/>
    <property type="match status" value="1"/>
</dbReference>
<dbReference type="GO" id="GO:0016874">
    <property type="term" value="F:ligase activity"/>
    <property type="evidence" value="ECO:0007669"/>
    <property type="project" value="UniProtKB-KW"/>
</dbReference>
<keyword evidence="4 7" id="KW-0067">ATP-binding</keyword>
<dbReference type="InterPro" id="IPR005482">
    <property type="entry name" value="Biotin_COase_C"/>
</dbReference>
<dbReference type="CDD" id="cd06850">
    <property type="entry name" value="biotinyl_domain"/>
    <property type="match status" value="1"/>
</dbReference>
<dbReference type="RefSeq" id="WP_094456380.1">
    <property type="nucleotide sequence ID" value="NZ_NOXU01000028.1"/>
</dbReference>
<dbReference type="GO" id="GO:0046872">
    <property type="term" value="F:metal ion binding"/>
    <property type="evidence" value="ECO:0007669"/>
    <property type="project" value="InterPro"/>
</dbReference>
<dbReference type="InterPro" id="IPR005481">
    <property type="entry name" value="BC-like_N"/>
</dbReference>
<dbReference type="SUPFAM" id="SSF56059">
    <property type="entry name" value="Glutathione synthetase ATP-binding domain-like"/>
    <property type="match status" value="1"/>
</dbReference>
<evidence type="ECO:0000313" key="11">
    <source>
        <dbReference type="EMBL" id="OYQ34529.1"/>
    </source>
</evidence>
<evidence type="ECO:0000256" key="6">
    <source>
        <dbReference type="ARBA" id="ARBA00023267"/>
    </source>
</evidence>
<feature type="domain" description="Biotin carboxylation" evidence="10">
    <location>
        <begin position="3"/>
        <end position="449"/>
    </location>
</feature>
<dbReference type="InterPro" id="IPR016185">
    <property type="entry name" value="PreATP-grasp_dom_sf"/>
</dbReference>
<comment type="caution">
    <text evidence="11">The sequence shown here is derived from an EMBL/GenBank/DDBJ whole genome shotgun (WGS) entry which is preliminary data.</text>
</comment>